<protein>
    <recommendedName>
        <fullName evidence="8">Methyltransferase</fullName>
        <ecNumber evidence="8">2.1.1.-</ecNumber>
    </recommendedName>
</protein>
<dbReference type="GO" id="GO:0003677">
    <property type="term" value="F:DNA binding"/>
    <property type="evidence" value="ECO:0007669"/>
    <property type="project" value="UniProtKB-KW"/>
</dbReference>
<evidence type="ECO:0000313" key="13">
    <source>
        <dbReference type="Proteomes" id="UP000011746"/>
    </source>
</evidence>
<dbReference type="Proteomes" id="UP000011746">
    <property type="component" value="Unassembled WGS sequence"/>
</dbReference>
<evidence type="ECO:0000256" key="9">
    <source>
        <dbReference type="SAM" id="MobiDB-lite"/>
    </source>
</evidence>
<keyword evidence="2 12" id="KW-0489">Methyltransferase</keyword>
<keyword evidence="6" id="KW-0238">DNA-binding</keyword>
<dbReference type="PRINTS" id="PR00508">
    <property type="entry name" value="S21N4MTFRASE"/>
</dbReference>
<dbReference type="InterPro" id="IPR017985">
    <property type="entry name" value="MeTrfase_CN4_CS"/>
</dbReference>
<evidence type="ECO:0000313" key="12">
    <source>
        <dbReference type="EMBL" id="EKE31322.1"/>
    </source>
</evidence>
<dbReference type="AlphaFoldDB" id="K2GAF1"/>
<accession>K2GAF1</accession>
<evidence type="ECO:0000313" key="11">
    <source>
        <dbReference type="EMBL" id="AKG05317.1"/>
    </source>
</evidence>
<dbReference type="EC" id="2.1.1.-" evidence="8"/>
<dbReference type="eggNOG" id="COG0863">
    <property type="taxonomic scope" value="Bacteria"/>
</dbReference>
<gene>
    <name evidence="11" type="ORF">AAV35_011380</name>
    <name evidence="12" type="ORF">MJ3_08801</name>
</gene>
<keyword evidence="5" id="KW-0680">Restriction system</keyword>
<evidence type="ECO:0000256" key="2">
    <source>
        <dbReference type="ARBA" id="ARBA00022603"/>
    </source>
</evidence>
<dbReference type="OrthoDB" id="9800801at2"/>
<dbReference type="KEGG" id="sje:AAV35_011380"/>
<dbReference type="PATRIC" id="fig|1230341.3.peg.1818"/>
<dbReference type="InterPro" id="IPR029063">
    <property type="entry name" value="SAM-dependent_MTases_sf"/>
</dbReference>
<reference evidence="11" key="3">
    <citation type="submission" date="2016-11" db="EMBL/GenBank/DDBJ databases">
        <title>Salimicrobium jeotgali MJ3, isolated from Myulchi jeot, a traditional Korean fermented seafood.</title>
        <authorList>
            <person name="Kim K.H."/>
            <person name="Jeon C.O."/>
            <person name="Jin H.M."/>
        </authorList>
    </citation>
    <scope>NUCLEOTIDE SEQUENCE</scope>
    <source>
        <strain evidence="11">MJ3</strain>
    </source>
</reference>
<dbReference type="GO" id="GO:0008170">
    <property type="term" value="F:N-methyltransferase activity"/>
    <property type="evidence" value="ECO:0007669"/>
    <property type="project" value="InterPro"/>
</dbReference>
<evidence type="ECO:0000256" key="5">
    <source>
        <dbReference type="ARBA" id="ARBA00022747"/>
    </source>
</evidence>
<evidence type="ECO:0000259" key="10">
    <source>
        <dbReference type="Pfam" id="PF01555"/>
    </source>
</evidence>
<feature type="compositionally biased region" description="Basic and acidic residues" evidence="9">
    <location>
        <begin position="7"/>
        <end position="19"/>
    </location>
</feature>
<evidence type="ECO:0000313" key="14">
    <source>
        <dbReference type="Proteomes" id="UP000092654"/>
    </source>
</evidence>
<evidence type="ECO:0000256" key="7">
    <source>
        <dbReference type="ARBA" id="ARBA00049120"/>
    </source>
</evidence>
<reference evidence="12 13" key="1">
    <citation type="journal article" date="2012" name="J. Bacteriol.">
        <title>Draft Genome Sequence of Salimicrobium sp. Strain MJ3, Isolated from Myulchi-Jeot, Korean Fermented Seafood.</title>
        <authorList>
            <person name="Lee S.H."/>
            <person name="Jung J.Y."/>
            <person name="Jeon C.O."/>
        </authorList>
    </citation>
    <scope>NUCLEOTIDE SEQUENCE [LARGE SCALE GENOMIC DNA]</scope>
    <source>
        <strain evidence="12 13">MJ3</strain>
    </source>
</reference>
<feature type="domain" description="DNA methylase N-4/N-6" evidence="10">
    <location>
        <begin position="183"/>
        <end position="312"/>
    </location>
</feature>
<reference evidence="14" key="2">
    <citation type="submission" date="2015-06" db="EMBL/GenBank/DDBJ databases">
        <title>Salimicrobium jeotgali MJ3, isolated from Myulchi jeot, a traditional Korean fermented seafood.</title>
        <authorList>
            <person name="Kim K.H."/>
            <person name="Jeon C.O."/>
            <person name="Jin H.M."/>
        </authorList>
    </citation>
    <scope>NUCLEOTIDE SEQUENCE [LARGE SCALE GENOMIC DNA]</scope>
    <source>
        <strain evidence="14">MJ3</strain>
    </source>
</reference>
<dbReference type="REBASE" id="56995">
    <property type="entry name" value="M.SspMJ3ORF8801P"/>
</dbReference>
<dbReference type="GO" id="GO:0032259">
    <property type="term" value="P:methylation"/>
    <property type="evidence" value="ECO:0007669"/>
    <property type="project" value="UniProtKB-KW"/>
</dbReference>
<evidence type="ECO:0000256" key="3">
    <source>
        <dbReference type="ARBA" id="ARBA00022679"/>
    </source>
</evidence>
<dbReference type="PROSITE" id="PS00093">
    <property type="entry name" value="N4_MTASE"/>
    <property type="match status" value="1"/>
</dbReference>
<organism evidence="12 13">
    <name type="scientific">Salimicrobium jeotgali</name>
    <dbReference type="NCBI Taxonomy" id="1230341"/>
    <lineage>
        <taxon>Bacteria</taxon>
        <taxon>Bacillati</taxon>
        <taxon>Bacillota</taxon>
        <taxon>Bacilli</taxon>
        <taxon>Bacillales</taxon>
        <taxon>Bacillaceae</taxon>
        <taxon>Salimicrobium</taxon>
    </lineage>
</organism>
<evidence type="ECO:0000256" key="6">
    <source>
        <dbReference type="ARBA" id="ARBA00023125"/>
    </source>
</evidence>
<dbReference type="Pfam" id="PF01555">
    <property type="entry name" value="N6_N4_Mtase"/>
    <property type="match status" value="1"/>
</dbReference>
<dbReference type="InterPro" id="IPR001091">
    <property type="entry name" value="RM_Methyltransferase"/>
</dbReference>
<evidence type="ECO:0000256" key="4">
    <source>
        <dbReference type="ARBA" id="ARBA00022691"/>
    </source>
</evidence>
<dbReference type="GO" id="GO:0015667">
    <property type="term" value="F:site-specific DNA-methyltransferase (cytosine-N4-specific) activity"/>
    <property type="evidence" value="ECO:0007669"/>
    <property type="project" value="UniProtKB-EC"/>
</dbReference>
<dbReference type="SUPFAM" id="SSF53335">
    <property type="entry name" value="S-adenosyl-L-methionine-dependent methyltransferases"/>
    <property type="match status" value="2"/>
</dbReference>
<dbReference type="Gene3D" id="3.40.50.150">
    <property type="entry name" value="Vaccinia Virus protein VP39"/>
    <property type="match status" value="2"/>
</dbReference>
<dbReference type="EMBL" id="CP011361">
    <property type="protein sequence ID" value="AKG05317.1"/>
    <property type="molecule type" value="Genomic_DNA"/>
</dbReference>
<comment type="similarity">
    <text evidence="1">Belongs to the N(4)/N(6)-methyltransferase family. N(4) subfamily.</text>
</comment>
<name>K2GAF1_9BACI</name>
<proteinExistence type="inferred from homology"/>
<dbReference type="RefSeq" id="WP_008590558.1">
    <property type="nucleotide sequence ID" value="NZ_AMPQ01000011.1"/>
</dbReference>
<sequence length="494" mass="57541">MSTKSVSTEEKSLIQEEKPKRKGPPNRMNDLDYSTWMKFQKSFFNFETTQKLAEEHIYFFTKALWEGEISSRTLFIGLDNFQKDEIPSPRIIESYNSQENLEAINEILKEKVIAENKYDYVLIDLRQHLNNAEDLRLFLDSYSQEFFANLKNVLYEQKYCSVLVGVEGCGGGGFPLPWSVAMSSREYVRLRDEKVALINEENKHFYTLFMQNQDDNLSSNYITPDNIKYESLDENIKGWLLPRTPPRKKNEILHPAKYPETLVESFLKDFTDVGDSVFDPMLGTGSTIVAALRNDRNGYGIELSEEYKDIAQNRAEQEFQPTLFEEFFPSSEYKVVHGNAFHLDSMKEFEDIKFDYSITSPPYWSMLRNKGSENQRNRRKKDLALYYSEEEADLGNIENYGEFLDNLELIYNKVADKLREGSVITIVVKNVKKNHTVYPLAWDLVQRLCGLNDKYSYLGTTLWCQDNIGLKPFAVGTHWVSNTLHQYCIHLKKS</sequence>
<dbReference type="STRING" id="1230341.AAV35_011380"/>
<dbReference type="REBASE" id="145027">
    <property type="entry name" value="M.SjeMJ3ORF11380P"/>
</dbReference>
<dbReference type="Proteomes" id="UP000092654">
    <property type="component" value="Chromosome"/>
</dbReference>
<evidence type="ECO:0000256" key="1">
    <source>
        <dbReference type="ARBA" id="ARBA00010203"/>
    </source>
</evidence>
<keyword evidence="13" id="KW-1185">Reference proteome</keyword>
<evidence type="ECO:0000256" key="8">
    <source>
        <dbReference type="RuleBase" id="RU362026"/>
    </source>
</evidence>
<keyword evidence="3" id="KW-0808">Transferase</keyword>
<dbReference type="GO" id="GO:0009307">
    <property type="term" value="P:DNA restriction-modification system"/>
    <property type="evidence" value="ECO:0007669"/>
    <property type="project" value="UniProtKB-KW"/>
</dbReference>
<dbReference type="EMBL" id="AMPQ01000011">
    <property type="protein sequence ID" value="EKE31322.1"/>
    <property type="molecule type" value="Genomic_DNA"/>
</dbReference>
<dbReference type="InterPro" id="IPR002941">
    <property type="entry name" value="DNA_methylase_N4/N6"/>
</dbReference>
<feature type="region of interest" description="Disordered" evidence="9">
    <location>
        <begin position="1"/>
        <end position="28"/>
    </location>
</feature>
<comment type="catalytic activity">
    <reaction evidence="7">
        <text>a 2'-deoxycytidine in DNA + S-adenosyl-L-methionine = an N(4)-methyl-2'-deoxycytidine in DNA + S-adenosyl-L-homocysteine + H(+)</text>
        <dbReference type="Rhea" id="RHEA:16857"/>
        <dbReference type="Rhea" id="RHEA-COMP:11369"/>
        <dbReference type="Rhea" id="RHEA-COMP:13674"/>
        <dbReference type="ChEBI" id="CHEBI:15378"/>
        <dbReference type="ChEBI" id="CHEBI:57856"/>
        <dbReference type="ChEBI" id="CHEBI:59789"/>
        <dbReference type="ChEBI" id="CHEBI:85452"/>
        <dbReference type="ChEBI" id="CHEBI:137933"/>
        <dbReference type="EC" id="2.1.1.113"/>
    </reaction>
</comment>
<keyword evidence="4" id="KW-0949">S-adenosyl-L-methionine</keyword>